<reference evidence="1 2" key="1">
    <citation type="submission" date="2023-11" db="EMBL/GenBank/DDBJ databases">
        <title>Bacillus jintuensis, isolated from a mudflat on the Beibu Gulf coast.</title>
        <authorList>
            <person name="Li M."/>
        </authorList>
    </citation>
    <scope>NUCLEOTIDE SEQUENCE [LARGE SCALE GENOMIC DNA]</scope>
    <source>
        <strain evidence="1 2">31A1R</strain>
    </source>
</reference>
<evidence type="ECO:0000313" key="1">
    <source>
        <dbReference type="EMBL" id="MDZ5474024.1"/>
    </source>
</evidence>
<accession>A0ABU5J3P2</accession>
<proteinExistence type="predicted"/>
<dbReference type="RefSeq" id="WP_322448388.1">
    <property type="nucleotide sequence ID" value="NZ_JAXOFX010000019.1"/>
</dbReference>
<protein>
    <submittedName>
        <fullName evidence="1">Uncharacterized protein</fullName>
    </submittedName>
</protein>
<comment type="caution">
    <text evidence="1">The sequence shown here is derived from an EMBL/GenBank/DDBJ whole genome shotgun (WGS) entry which is preliminary data.</text>
</comment>
<dbReference type="EMBL" id="JAXOFX010000019">
    <property type="protein sequence ID" value="MDZ5474024.1"/>
    <property type="molecule type" value="Genomic_DNA"/>
</dbReference>
<dbReference type="Proteomes" id="UP001290455">
    <property type="component" value="Unassembled WGS sequence"/>
</dbReference>
<gene>
    <name evidence="1" type="ORF">SM124_20080</name>
</gene>
<name>A0ABU5J3P2_9BACI</name>
<organism evidence="1 2">
    <name type="scientific">Robertmurraya mangrovi</name>
    <dbReference type="NCBI Taxonomy" id="3098077"/>
    <lineage>
        <taxon>Bacteria</taxon>
        <taxon>Bacillati</taxon>
        <taxon>Bacillota</taxon>
        <taxon>Bacilli</taxon>
        <taxon>Bacillales</taxon>
        <taxon>Bacillaceae</taxon>
        <taxon>Robertmurraya</taxon>
    </lineage>
</organism>
<keyword evidence="2" id="KW-1185">Reference proteome</keyword>
<sequence>MAYMWTVTVGFIVGLGLTGWAFVHFLKGALNSEDSVRIDPLPKEDQISE</sequence>
<evidence type="ECO:0000313" key="2">
    <source>
        <dbReference type="Proteomes" id="UP001290455"/>
    </source>
</evidence>